<sequence length="261" mass="27709">MFLKNRVALVTGSTSGIGLAYARALAAEGAVLVMTGFGDPEDIEKQRRALSDASSREAFFIPADLSLMESNRALVHAACEQAGGLDILIANAGVQHVEAIDSFPAEKWEQIIALNLSSPFHLMRAAIPLMRGSGWGRIIVTASIHSQVASPFKSAYVAAKHGLLGLVKTAALETAGTGITVNAISPGYVWTPLVENQIPDTMKARNMTREQVIRDVLLAAQPTGQFVTAEQVAAMATFLCRDEAAQITGANQMIDGGYTAR</sequence>
<evidence type="ECO:0000256" key="1">
    <source>
        <dbReference type="ARBA" id="ARBA00006484"/>
    </source>
</evidence>
<dbReference type="SUPFAM" id="SSF51735">
    <property type="entry name" value="NAD(P)-binding Rossmann-fold domains"/>
    <property type="match status" value="1"/>
</dbReference>
<protein>
    <submittedName>
        <fullName evidence="2">3-hydroxybutyrate dehydrogenase</fullName>
    </submittedName>
</protein>
<dbReference type="NCBIfam" id="TIGR01963">
    <property type="entry name" value="PHB_DH"/>
    <property type="match status" value="1"/>
</dbReference>
<dbReference type="PRINTS" id="PR00081">
    <property type="entry name" value="GDHRDH"/>
</dbReference>
<dbReference type="PANTHER" id="PTHR42879">
    <property type="entry name" value="3-OXOACYL-(ACYL-CARRIER-PROTEIN) REDUCTASE"/>
    <property type="match status" value="1"/>
</dbReference>
<dbReference type="NCBIfam" id="NF009093">
    <property type="entry name" value="PRK12429.1"/>
    <property type="match status" value="1"/>
</dbReference>
<reference evidence="2 3" key="1">
    <citation type="submission" date="2019-07" db="EMBL/GenBank/DDBJ databases">
        <title>Whole genome shotgun sequence of Acetobacter nitrogenifigens NBRC 105050.</title>
        <authorList>
            <person name="Hosoyama A."/>
            <person name="Uohara A."/>
            <person name="Ohji S."/>
            <person name="Ichikawa N."/>
        </authorList>
    </citation>
    <scope>NUCLEOTIDE SEQUENCE [LARGE SCALE GENOMIC DNA]</scope>
    <source>
        <strain evidence="2 3">NBRC 105050</strain>
    </source>
</reference>
<comment type="similarity">
    <text evidence="1">Belongs to the short-chain dehydrogenases/reductases (SDR) family.</text>
</comment>
<dbReference type="RefSeq" id="WP_026398014.1">
    <property type="nucleotide sequence ID" value="NZ_AUBI01000006.1"/>
</dbReference>
<dbReference type="GO" id="GO:0003858">
    <property type="term" value="F:3-hydroxybutyrate dehydrogenase activity"/>
    <property type="evidence" value="ECO:0007669"/>
    <property type="project" value="InterPro"/>
</dbReference>
<accession>A0A511X8L2</accession>
<proteinExistence type="inferred from homology"/>
<dbReference type="Pfam" id="PF13561">
    <property type="entry name" value="adh_short_C2"/>
    <property type="match status" value="1"/>
</dbReference>
<evidence type="ECO:0000313" key="3">
    <source>
        <dbReference type="Proteomes" id="UP000321635"/>
    </source>
</evidence>
<name>A0A511X8L2_9PROT</name>
<organism evidence="2 3">
    <name type="scientific">Acetobacter nitrogenifigens DSM 23921 = NBRC 105050</name>
    <dbReference type="NCBI Taxonomy" id="1120919"/>
    <lineage>
        <taxon>Bacteria</taxon>
        <taxon>Pseudomonadati</taxon>
        <taxon>Pseudomonadota</taxon>
        <taxon>Alphaproteobacteria</taxon>
        <taxon>Acetobacterales</taxon>
        <taxon>Acetobacteraceae</taxon>
        <taxon>Acetobacter</taxon>
    </lineage>
</organism>
<dbReference type="Proteomes" id="UP000321635">
    <property type="component" value="Unassembled WGS sequence"/>
</dbReference>
<gene>
    <name evidence="2" type="primary">bdhA</name>
    <name evidence="2" type="ORF">ANI02nite_11700</name>
</gene>
<dbReference type="EMBL" id="BJYF01000006">
    <property type="protein sequence ID" value="GEN59286.1"/>
    <property type="molecule type" value="Genomic_DNA"/>
</dbReference>
<dbReference type="InterPro" id="IPR036291">
    <property type="entry name" value="NAD(P)-bd_dom_sf"/>
</dbReference>
<dbReference type="PROSITE" id="PS00061">
    <property type="entry name" value="ADH_SHORT"/>
    <property type="match status" value="1"/>
</dbReference>
<dbReference type="PRINTS" id="PR00080">
    <property type="entry name" value="SDRFAMILY"/>
</dbReference>
<dbReference type="Gene3D" id="3.40.50.720">
    <property type="entry name" value="NAD(P)-binding Rossmann-like Domain"/>
    <property type="match status" value="1"/>
</dbReference>
<dbReference type="InterPro" id="IPR050259">
    <property type="entry name" value="SDR"/>
</dbReference>
<evidence type="ECO:0000313" key="2">
    <source>
        <dbReference type="EMBL" id="GEN59286.1"/>
    </source>
</evidence>
<dbReference type="STRING" id="1120919.GCA_000429165_02106"/>
<dbReference type="OrthoDB" id="7375193at2"/>
<dbReference type="PANTHER" id="PTHR42879:SF2">
    <property type="entry name" value="3-OXOACYL-[ACYL-CARRIER-PROTEIN] REDUCTASE FABG"/>
    <property type="match status" value="1"/>
</dbReference>
<keyword evidence="3" id="KW-1185">Reference proteome</keyword>
<dbReference type="GO" id="GO:0032787">
    <property type="term" value="P:monocarboxylic acid metabolic process"/>
    <property type="evidence" value="ECO:0007669"/>
    <property type="project" value="UniProtKB-ARBA"/>
</dbReference>
<dbReference type="FunFam" id="3.40.50.720:FF:000084">
    <property type="entry name" value="Short-chain dehydrogenase reductase"/>
    <property type="match status" value="1"/>
</dbReference>
<dbReference type="AlphaFoldDB" id="A0A511X8L2"/>
<dbReference type="InterPro" id="IPR011294">
    <property type="entry name" value="3-OHbutyrate_DH"/>
</dbReference>
<comment type="caution">
    <text evidence="2">The sequence shown here is derived from an EMBL/GenBank/DDBJ whole genome shotgun (WGS) entry which is preliminary data.</text>
</comment>
<dbReference type="InterPro" id="IPR020904">
    <property type="entry name" value="Sc_DH/Rdtase_CS"/>
</dbReference>
<dbReference type="InterPro" id="IPR002347">
    <property type="entry name" value="SDR_fam"/>
</dbReference>